<dbReference type="RefSeq" id="WP_380897646.1">
    <property type="nucleotide sequence ID" value="NZ_JBHTKY010000023.1"/>
</dbReference>
<sequence length="310" mass="35107">MKTHFCLQRLLIIFFVLCLSSCEKDPDYTNVIVDKGLQEIQFNTGFKDQEIQLESESWKVEYVRTINPSQVLLDVRQQLMALGNVGRVDCSKGFISLEKKAADPTKLYVSMTENFSEEPRRILIGIKDENTVRQIEITQSTAANYEVTEKIVEETPNSLQLNTIRLAAKTITNNKSNPITLNTPIQEYFVNVNSTSEFTSPIIGTFDYIPAPDSLISMIPLMYQGVTYWDEKVKFKKWTTTNPHLVPNGKSPVNKVVAPNSKLTVFGEVTYASRACTFDITVKNKTTGFITTVKGNWKQNIPIKTEIKTI</sequence>
<evidence type="ECO:0008006" key="3">
    <source>
        <dbReference type="Google" id="ProtNLM"/>
    </source>
</evidence>
<proteinExistence type="predicted"/>
<comment type="caution">
    <text evidence="1">The sequence shown here is derived from an EMBL/GenBank/DDBJ whole genome shotgun (WGS) entry which is preliminary data.</text>
</comment>
<name>A0ABW3RP41_9SPHI</name>
<protein>
    <recommendedName>
        <fullName evidence="3">Bacteroidetes-Associated Carbohydrate-binding Often N-terminal</fullName>
    </recommendedName>
</protein>
<evidence type="ECO:0000313" key="1">
    <source>
        <dbReference type="EMBL" id="MFD1166754.1"/>
    </source>
</evidence>
<dbReference type="EMBL" id="JBHTKY010000023">
    <property type="protein sequence ID" value="MFD1166754.1"/>
    <property type="molecule type" value="Genomic_DNA"/>
</dbReference>
<accession>A0ABW3RP41</accession>
<gene>
    <name evidence="1" type="ORF">ACFQ2C_14170</name>
</gene>
<dbReference type="Proteomes" id="UP001597205">
    <property type="component" value="Unassembled WGS sequence"/>
</dbReference>
<organism evidence="1 2">
    <name type="scientific">Sphingobacterium daejeonense</name>
    <dbReference type="NCBI Taxonomy" id="371142"/>
    <lineage>
        <taxon>Bacteria</taxon>
        <taxon>Pseudomonadati</taxon>
        <taxon>Bacteroidota</taxon>
        <taxon>Sphingobacteriia</taxon>
        <taxon>Sphingobacteriales</taxon>
        <taxon>Sphingobacteriaceae</taxon>
        <taxon>Sphingobacterium</taxon>
    </lineage>
</organism>
<keyword evidence="2" id="KW-1185">Reference proteome</keyword>
<reference evidence="2" key="1">
    <citation type="journal article" date="2019" name="Int. J. Syst. Evol. Microbiol.">
        <title>The Global Catalogue of Microorganisms (GCM) 10K type strain sequencing project: providing services to taxonomists for standard genome sequencing and annotation.</title>
        <authorList>
            <consortium name="The Broad Institute Genomics Platform"/>
            <consortium name="The Broad Institute Genome Sequencing Center for Infectious Disease"/>
            <person name="Wu L."/>
            <person name="Ma J."/>
        </authorList>
    </citation>
    <scope>NUCLEOTIDE SEQUENCE [LARGE SCALE GENOMIC DNA]</scope>
    <source>
        <strain evidence="2">CCUG 52468</strain>
    </source>
</reference>
<evidence type="ECO:0000313" key="2">
    <source>
        <dbReference type="Proteomes" id="UP001597205"/>
    </source>
</evidence>